<comment type="caution">
    <text evidence="6">The sequence shown here is derived from an EMBL/GenBank/DDBJ whole genome shotgun (WGS) entry which is preliminary data.</text>
</comment>
<dbReference type="Pfam" id="PF08799">
    <property type="entry name" value="PRP4"/>
    <property type="match status" value="1"/>
</dbReference>
<dbReference type="InterPro" id="IPR015943">
    <property type="entry name" value="WD40/YVTN_repeat-like_dom_sf"/>
</dbReference>
<dbReference type="SMART" id="SM00320">
    <property type="entry name" value="WD40"/>
    <property type="match status" value="7"/>
</dbReference>
<feature type="repeat" description="WD" evidence="3">
    <location>
        <begin position="375"/>
        <end position="416"/>
    </location>
</feature>
<gene>
    <name evidence="6" type="ORF">RDB_LOCUS180762</name>
</gene>
<dbReference type="SMART" id="SM00500">
    <property type="entry name" value="SFM"/>
    <property type="match status" value="1"/>
</dbReference>
<evidence type="ECO:0000313" key="6">
    <source>
        <dbReference type="EMBL" id="CAE7228644.1"/>
    </source>
</evidence>
<evidence type="ECO:0000313" key="7">
    <source>
        <dbReference type="Proteomes" id="UP000663827"/>
    </source>
</evidence>
<feature type="domain" description="Pre-mRNA processing factor 4 (PRP4)-like" evidence="5">
    <location>
        <begin position="65"/>
        <end position="114"/>
    </location>
</feature>
<dbReference type="Proteomes" id="UP000663827">
    <property type="component" value="Unassembled WGS sequence"/>
</dbReference>
<dbReference type="PANTHER" id="PTHR19846">
    <property type="entry name" value="WD40 REPEAT PROTEIN"/>
    <property type="match status" value="1"/>
</dbReference>
<feature type="region of interest" description="Disordered" evidence="4">
    <location>
        <begin position="107"/>
        <end position="131"/>
    </location>
</feature>
<evidence type="ECO:0000256" key="2">
    <source>
        <dbReference type="ARBA" id="ARBA00022737"/>
    </source>
</evidence>
<reference evidence="6" key="1">
    <citation type="submission" date="2021-01" db="EMBL/GenBank/DDBJ databases">
        <authorList>
            <person name="Kaushik A."/>
        </authorList>
    </citation>
    <scope>NUCLEOTIDE SEQUENCE</scope>
    <source>
        <strain evidence="6">AG5</strain>
    </source>
</reference>
<dbReference type="Pfam" id="PF00400">
    <property type="entry name" value="WD40"/>
    <property type="match status" value="7"/>
</dbReference>
<dbReference type="PRINTS" id="PR00320">
    <property type="entry name" value="GPROTEINBRPT"/>
</dbReference>
<dbReference type="InterPro" id="IPR036322">
    <property type="entry name" value="WD40_repeat_dom_sf"/>
</dbReference>
<dbReference type="CDD" id="cd00200">
    <property type="entry name" value="WD40"/>
    <property type="match status" value="1"/>
</dbReference>
<feature type="repeat" description="WD" evidence="3">
    <location>
        <begin position="190"/>
        <end position="223"/>
    </location>
</feature>
<sequence length="553" mass="60642">MQLSAKSLLTQTTTSIMADSGLTLDSLVDDRNYALGGSDRLRAENKALLDELDRKKRARTMAVPTDDNRVKARLREIGEPITLFGERAADRRDRLIYVLSQIQAARGGDDDIEMEDESSSSEGEDEEEFYTEGSLELLETRRRIAEYSLPRAQLRVAQQREESRLPLGKIIDTRKRVFGEVKKFATYGSQIGDERPISQVRFSPNGKLLATGSWSGNVKLWNVPACDLAKSYRAHGDRVGGVAWHPQATLSQSPDAVNLATGGADLEVSLWSLNSDKALHTLKGHADRVCRVAFHPSGQYIASASYDGSWRLWDASTSQNTGSHVPDRQLLFQEGHSKEVYAVQFQDDGALVASGGLDAIGRVWDLRTGRTAMVLDGHGQAIYGMDFSPNGYQVATASGDNTIRIWDMRSLRALYTIGAHTSIVSDVSFYRPLATGDAFAEIAQGINSVGVKMESGEGEGKVEEDHPMLKDETPENKDPSKSLNNVHLPVPGLFLVSSGYDGMVKVWSADDWQLVKAMSADAGKVMSADISPDGHFIASGSWNRSYQLFSMEG</sequence>
<dbReference type="AlphaFoldDB" id="A0A8H3I024"/>
<name>A0A8H3I024_9AGAM</name>
<dbReference type="PROSITE" id="PS00678">
    <property type="entry name" value="WD_REPEATS_1"/>
    <property type="match status" value="2"/>
</dbReference>
<dbReference type="PROSITE" id="PS50294">
    <property type="entry name" value="WD_REPEATS_REGION"/>
    <property type="match status" value="4"/>
</dbReference>
<dbReference type="GO" id="GO:0017070">
    <property type="term" value="F:U6 snRNA binding"/>
    <property type="evidence" value="ECO:0007669"/>
    <property type="project" value="TreeGrafter"/>
</dbReference>
<evidence type="ECO:0000259" key="5">
    <source>
        <dbReference type="SMART" id="SM00500"/>
    </source>
</evidence>
<dbReference type="GO" id="GO:0000398">
    <property type="term" value="P:mRNA splicing, via spliceosome"/>
    <property type="evidence" value="ECO:0007669"/>
    <property type="project" value="TreeGrafter"/>
</dbReference>
<protein>
    <recommendedName>
        <fullName evidence="5">Pre-mRNA processing factor 4 (PRP4)-like domain-containing protein</fullName>
    </recommendedName>
</protein>
<feature type="repeat" description="WD" evidence="3">
    <location>
        <begin position="232"/>
        <end position="281"/>
    </location>
</feature>
<evidence type="ECO:0000256" key="3">
    <source>
        <dbReference type="PROSITE-ProRule" id="PRU00221"/>
    </source>
</evidence>
<dbReference type="InterPro" id="IPR014906">
    <property type="entry name" value="PRP4-like"/>
</dbReference>
<dbReference type="InterPro" id="IPR019775">
    <property type="entry name" value="WD40_repeat_CS"/>
</dbReference>
<feature type="compositionally biased region" description="Basic and acidic residues" evidence="4">
    <location>
        <begin position="455"/>
        <end position="480"/>
    </location>
</feature>
<dbReference type="PROSITE" id="PS50082">
    <property type="entry name" value="WD_REPEATS_2"/>
    <property type="match status" value="5"/>
</dbReference>
<proteinExistence type="predicted"/>
<keyword evidence="1 3" id="KW-0853">WD repeat</keyword>
<feature type="repeat" description="WD" evidence="3">
    <location>
        <begin position="333"/>
        <end position="374"/>
    </location>
</feature>
<feature type="repeat" description="WD" evidence="3">
    <location>
        <begin position="282"/>
        <end position="323"/>
    </location>
</feature>
<organism evidence="6 7">
    <name type="scientific">Rhizoctonia solani</name>
    <dbReference type="NCBI Taxonomy" id="456999"/>
    <lineage>
        <taxon>Eukaryota</taxon>
        <taxon>Fungi</taxon>
        <taxon>Dikarya</taxon>
        <taxon>Basidiomycota</taxon>
        <taxon>Agaricomycotina</taxon>
        <taxon>Agaricomycetes</taxon>
        <taxon>Cantharellales</taxon>
        <taxon>Ceratobasidiaceae</taxon>
        <taxon>Rhizoctonia</taxon>
    </lineage>
</organism>
<feature type="region of interest" description="Disordered" evidence="4">
    <location>
        <begin position="455"/>
        <end position="483"/>
    </location>
</feature>
<dbReference type="EMBL" id="CAJNJQ010006454">
    <property type="protein sequence ID" value="CAE7228644.1"/>
    <property type="molecule type" value="Genomic_DNA"/>
</dbReference>
<dbReference type="GO" id="GO:0030621">
    <property type="term" value="F:U4 snRNA binding"/>
    <property type="evidence" value="ECO:0007669"/>
    <property type="project" value="TreeGrafter"/>
</dbReference>
<dbReference type="SUPFAM" id="SSF158230">
    <property type="entry name" value="PRP4-like"/>
    <property type="match status" value="1"/>
</dbReference>
<evidence type="ECO:0000256" key="4">
    <source>
        <dbReference type="SAM" id="MobiDB-lite"/>
    </source>
</evidence>
<dbReference type="InterPro" id="IPR001680">
    <property type="entry name" value="WD40_rpt"/>
</dbReference>
<dbReference type="GO" id="GO:0046540">
    <property type="term" value="C:U4/U6 x U5 tri-snRNP complex"/>
    <property type="evidence" value="ECO:0007669"/>
    <property type="project" value="TreeGrafter"/>
</dbReference>
<dbReference type="InterPro" id="IPR020472">
    <property type="entry name" value="WD40_PAC1"/>
</dbReference>
<dbReference type="PANTHER" id="PTHR19846:SF0">
    <property type="entry name" value="PRE-MRNA PROCESSING FACTOR 4"/>
    <property type="match status" value="1"/>
</dbReference>
<dbReference type="Gene3D" id="4.10.280.110">
    <property type="entry name" value="Pre-mRNA processing factor 4 domain"/>
    <property type="match status" value="1"/>
</dbReference>
<keyword evidence="2" id="KW-0677">Repeat</keyword>
<dbReference type="Gene3D" id="2.130.10.10">
    <property type="entry name" value="YVTN repeat-like/Quinoprotein amine dehydrogenase"/>
    <property type="match status" value="3"/>
</dbReference>
<feature type="compositionally biased region" description="Acidic residues" evidence="4">
    <location>
        <begin position="110"/>
        <end position="130"/>
    </location>
</feature>
<dbReference type="SUPFAM" id="SSF50978">
    <property type="entry name" value="WD40 repeat-like"/>
    <property type="match status" value="1"/>
</dbReference>
<dbReference type="InterPro" id="IPR036285">
    <property type="entry name" value="PRP4-like_sf"/>
</dbReference>
<evidence type="ECO:0000256" key="1">
    <source>
        <dbReference type="ARBA" id="ARBA00022574"/>
    </source>
</evidence>
<accession>A0A8H3I024</accession>